<feature type="compositionally biased region" description="Acidic residues" evidence="1">
    <location>
        <begin position="108"/>
        <end position="120"/>
    </location>
</feature>
<feature type="region of interest" description="Disordered" evidence="1">
    <location>
        <begin position="63"/>
        <end position="120"/>
    </location>
</feature>
<sequence>MSGDHTYSKEETASGHTEDYDQPSTSSGAGRKRQHQADWLYEYSAKKFRYSDPPFRIVETIILSSDDEDGSEKKKAGDIQERAVESNQNKAEGDTKENEGPKEKDEHVDSDEEIIVDVPN</sequence>
<comment type="caution">
    <text evidence="2">The sequence shown here is derived from an EMBL/GenBank/DDBJ whole genome shotgun (WGS) entry which is preliminary data.</text>
</comment>
<gene>
    <name evidence="2" type="ORF">B5V51_1638</name>
</gene>
<reference evidence="2" key="1">
    <citation type="submission" date="2017-09" db="EMBL/GenBank/DDBJ databases">
        <title>Contemporary evolution of a Lepidopteran species, Heliothis virescens, in response to modern agricultural practices.</title>
        <authorList>
            <person name="Fritz M.L."/>
            <person name="Deyonke A.M."/>
            <person name="Papanicolaou A."/>
            <person name="Micinski S."/>
            <person name="Westbrook J."/>
            <person name="Gould F."/>
        </authorList>
    </citation>
    <scope>NUCLEOTIDE SEQUENCE [LARGE SCALE GENOMIC DNA]</scope>
    <source>
        <strain evidence="2">HvINT-</strain>
        <tissue evidence="2">Whole body</tissue>
    </source>
</reference>
<dbReference type="EMBL" id="NWSH01001333">
    <property type="protein sequence ID" value="PCG71650.1"/>
    <property type="molecule type" value="Genomic_DNA"/>
</dbReference>
<feature type="region of interest" description="Disordered" evidence="1">
    <location>
        <begin position="1"/>
        <end position="36"/>
    </location>
</feature>
<organism evidence="2">
    <name type="scientific">Heliothis virescens</name>
    <name type="common">Tobacco budworm moth</name>
    <dbReference type="NCBI Taxonomy" id="7102"/>
    <lineage>
        <taxon>Eukaryota</taxon>
        <taxon>Metazoa</taxon>
        <taxon>Ecdysozoa</taxon>
        <taxon>Arthropoda</taxon>
        <taxon>Hexapoda</taxon>
        <taxon>Insecta</taxon>
        <taxon>Pterygota</taxon>
        <taxon>Neoptera</taxon>
        <taxon>Endopterygota</taxon>
        <taxon>Lepidoptera</taxon>
        <taxon>Glossata</taxon>
        <taxon>Ditrysia</taxon>
        <taxon>Noctuoidea</taxon>
        <taxon>Noctuidae</taxon>
        <taxon>Heliothinae</taxon>
        <taxon>Heliothis</taxon>
    </lineage>
</organism>
<evidence type="ECO:0000256" key="1">
    <source>
        <dbReference type="SAM" id="MobiDB-lite"/>
    </source>
</evidence>
<feature type="compositionally biased region" description="Basic and acidic residues" evidence="1">
    <location>
        <begin position="71"/>
        <end position="84"/>
    </location>
</feature>
<name>A0A2A4JJS0_HELVI</name>
<feature type="compositionally biased region" description="Basic and acidic residues" evidence="1">
    <location>
        <begin position="1"/>
        <end position="19"/>
    </location>
</feature>
<feature type="compositionally biased region" description="Basic and acidic residues" evidence="1">
    <location>
        <begin position="91"/>
        <end position="107"/>
    </location>
</feature>
<protein>
    <submittedName>
        <fullName evidence="2">Uncharacterized protein</fullName>
    </submittedName>
</protein>
<evidence type="ECO:0000313" key="2">
    <source>
        <dbReference type="EMBL" id="PCG71650.1"/>
    </source>
</evidence>
<accession>A0A2A4JJS0</accession>
<dbReference type="AlphaFoldDB" id="A0A2A4JJS0"/>
<proteinExistence type="predicted"/>